<evidence type="ECO:0000256" key="17">
    <source>
        <dbReference type="SAM" id="Phobius"/>
    </source>
</evidence>
<protein>
    <recommendedName>
        <fullName evidence="4">Zona pellucida sperm-binding protein 3</fullName>
    </recommendedName>
    <alternativeName>
        <fullName evidence="15">Zona pellucida glycoprotein 3</fullName>
    </alternativeName>
</protein>
<feature type="compositionally biased region" description="Low complexity" evidence="16">
    <location>
        <begin position="64"/>
        <end position="73"/>
    </location>
</feature>
<keyword evidence="9 17" id="KW-0812">Transmembrane</keyword>
<dbReference type="Pfam" id="PF23344">
    <property type="entry name" value="ZP-N"/>
    <property type="match status" value="1"/>
</dbReference>
<keyword evidence="14" id="KW-0325">Glycoprotein</keyword>
<evidence type="ECO:0000313" key="20">
    <source>
        <dbReference type="Proteomes" id="UP000694521"/>
    </source>
</evidence>
<dbReference type="Pfam" id="PF00100">
    <property type="entry name" value="Zona_pellucida"/>
    <property type="match status" value="1"/>
</dbReference>
<evidence type="ECO:0000256" key="7">
    <source>
        <dbReference type="ARBA" id="ARBA00022530"/>
    </source>
</evidence>
<feature type="compositionally biased region" description="Basic and acidic residues" evidence="16">
    <location>
        <begin position="142"/>
        <end position="155"/>
    </location>
</feature>
<keyword evidence="8" id="KW-0165">Cleavage on pair of basic residues</keyword>
<keyword evidence="7" id="KW-0272">Extracellular matrix</keyword>
<evidence type="ECO:0000256" key="11">
    <source>
        <dbReference type="ARBA" id="ARBA00022989"/>
    </source>
</evidence>
<dbReference type="GO" id="GO:0035803">
    <property type="term" value="P:egg coat formation"/>
    <property type="evidence" value="ECO:0007669"/>
    <property type="project" value="TreeGrafter"/>
</dbReference>
<dbReference type="Gene3D" id="2.60.40.4100">
    <property type="entry name" value="Zona pellucida, ZP-C domain"/>
    <property type="match status" value="1"/>
</dbReference>
<keyword evidence="6" id="KW-0964">Secreted</keyword>
<keyword evidence="13" id="KW-1015">Disulfide bond</keyword>
<reference evidence="19" key="1">
    <citation type="submission" date="2025-08" db="UniProtKB">
        <authorList>
            <consortium name="Ensembl"/>
        </authorList>
    </citation>
    <scope>IDENTIFICATION</scope>
</reference>
<dbReference type="FunFam" id="2.60.40.4100:FF:000002">
    <property type="entry name" value="Zona pellucida sperm-binding protein 3"/>
    <property type="match status" value="1"/>
</dbReference>
<sequence>MGLGWAERGWDQLNRFGLSPAGAGTAPGTDTMPGTETETVPGTSPTWYAHAMTLCPPNWPQNDPSSACRSPSAAREKAGTWPATEGATEDVAGSPTPPGCPLAGVRAVETSVLGTGCFAPPGCHCPPCALPPGDSDRDEDGEGTRGRTGSRDRGRSGARLGQPSSDGAQLGARGGWDRPPSHWGSQPRARCKSPQRAHPCSPSIFSAVMKAQGWLTLLFMTTARAWDALVQVCCGSGRLSVAVPAGLLGTGAIRELWLGSGCGVTGADRGRYQLEHPLTACGTVLQLLPDTVRYSNVLHYRPLAAGPVAHPAPFSLPVECRYPRRGSASSGAVQPTWVPFGSTVAHRRRLRFALDAYDRSWSSRLPLPTFVLGELINIQASVAADTRLPLQVFVDECVASPGTTSQVTYQLIGDGGCLLDGRLGRSRFLPQRRGGALRFQLDTFLFPNASSPQIFLRCRLRAAVAGAGGSKACSYDRTAAAWRSPDGADCSCCGSPAGCRARRRRDSGAGLLGTASLRLRLLSASPSSPTAPQPGTAPPHCPSAPVLRGDQRDSGTALPVPATTLVMVAMGSILAAVGVLGCYCSARRYRSQHQAVAPGEPRAVAMAPTGGDGAQVPSVDPAAA</sequence>
<dbReference type="PANTHER" id="PTHR11576">
    <property type="entry name" value="ZONA PELLUCIDA SPERM-BINDING PROTEIN 3"/>
    <property type="match status" value="1"/>
</dbReference>
<evidence type="ECO:0000256" key="15">
    <source>
        <dbReference type="ARBA" id="ARBA00030824"/>
    </source>
</evidence>
<dbReference type="GO" id="GO:0005886">
    <property type="term" value="C:plasma membrane"/>
    <property type="evidence" value="ECO:0007669"/>
    <property type="project" value="UniProtKB-SubCell"/>
</dbReference>
<evidence type="ECO:0000256" key="16">
    <source>
        <dbReference type="SAM" id="MobiDB-lite"/>
    </source>
</evidence>
<dbReference type="Ensembl" id="ENSACDT00005012697.1">
    <property type="protein sequence ID" value="ENSACDP00005010592.1"/>
    <property type="gene ID" value="ENSACDG00005007716.1"/>
</dbReference>
<feature type="domain" description="ZP" evidence="18">
    <location>
        <begin position="233"/>
        <end position="480"/>
    </location>
</feature>
<organism evidence="19 20">
    <name type="scientific">Anser cygnoides</name>
    <name type="common">Swan goose</name>
    <dbReference type="NCBI Taxonomy" id="8845"/>
    <lineage>
        <taxon>Eukaryota</taxon>
        <taxon>Metazoa</taxon>
        <taxon>Chordata</taxon>
        <taxon>Craniata</taxon>
        <taxon>Vertebrata</taxon>
        <taxon>Euteleostomi</taxon>
        <taxon>Archelosauria</taxon>
        <taxon>Archosauria</taxon>
        <taxon>Dinosauria</taxon>
        <taxon>Saurischia</taxon>
        <taxon>Theropoda</taxon>
        <taxon>Coelurosauria</taxon>
        <taxon>Aves</taxon>
        <taxon>Neognathae</taxon>
        <taxon>Galloanserae</taxon>
        <taxon>Anseriformes</taxon>
        <taxon>Anatidae</taxon>
        <taxon>Anserinae</taxon>
        <taxon>Anser</taxon>
    </lineage>
</organism>
<evidence type="ECO:0000256" key="8">
    <source>
        <dbReference type="ARBA" id="ARBA00022685"/>
    </source>
</evidence>
<feature type="region of interest" description="Disordered" evidence="16">
    <location>
        <begin position="603"/>
        <end position="624"/>
    </location>
</feature>
<dbReference type="GO" id="GO:0032190">
    <property type="term" value="F:acrosin binding"/>
    <property type="evidence" value="ECO:0007669"/>
    <property type="project" value="TreeGrafter"/>
</dbReference>
<evidence type="ECO:0000256" key="1">
    <source>
        <dbReference type="ARBA" id="ARBA00004251"/>
    </source>
</evidence>
<dbReference type="GO" id="GO:0031012">
    <property type="term" value="C:extracellular matrix"/>
    <property type="evidence" value="ECO:0007669"/>
    <property type="project" value="TreeGrafter"/>
</dbReference>
<evidence type="ECO:0000256" key="5">
    <source>
        <dbReference type="ARBA" id="ARBA00022475"/>
    </source>
</evidence>
<dbReference type="PANTHER" id="PTHR11576:SF2">
    <property type="entry name" value="ZONA PELLUCIDA SPERM-BINDING PROTEIN 3"/>
    <property type="match status" value="1"/>
</dbReference>
<evidence type="ECO:0000256" key="14">
    <source>
        <dbReference type="ARBA" id="ARBA00023180"/>
    </source>
</evidence>
<evidence type="ECO:0000256" key="10">
    <source>
        <dbReference type="ARBA" id="ARBA00022729"/>
    </source>
</evidence>
<evidence type="ECO:0000256" key="3">
    <source>
        <dbReference type="ARBA" id="ARBA00006735"/>
    </source>
</evidence>
<feature type="region of interest" description="Disordered" evidence="16">
    <location>
        <begin position="132"/>
        <end position="197"/>
    </location>
</feature>
<dbReference type="Gene3D" id="2.60.40.3210">
    <property type="entry name" value="Zona pellucida, ZP-N domain"/>
    <property type="match status" value="1"/>
</dbReference>
<dbReference type="InterPro" id="IPR042235">
    <property type="entry name" value="ZP-C_dom"/>
</dbReference>
<feature type="region of interest" description="Disordered" evidence="16">
    <location>
        <begin position="61"/>
        <end position="96"/>
    </location>
</feature>
<accession>A0A8B9DRU2</accession>
<dbReference type="FunFam" id="2.60.40.3210:FF:000001">
    <property type="entry name" value="Zona pellucida sperm-binding protein 3"/>
    <property type="match status" value="1"/>
</dbReference>
<evidence type="ECO:0000256" key="12">
    <source>
        <dbReference type="ARBA" id="ARBA00023136"/>
    </source>
</evidence>
<comment type="similarity">
    <text evidence="3">Belongs to the ZP domain family. ZPC subfamily.</text>
</comment>
<dbReference type="InterPro" id="IPR001507">
    <property type="entry name" value="ZP_dom"/>
</dbReference>
<dbReference type="Proteomes" id="UP000694521">
    <property type="component" value="Unplaced"/>
</dbReference>
<dbReference type="SMART" id="SM00241">
    <property type="entry name" value="ZP"/>
    <property type="match status" value="1"/>
</dbReference>
<keyword evidence="10" id="KW-0732">Signal</keyword>
<comment type="subcellular location">
    <subcellularLocation>
        <location evidence="1">Cell membrane</location>
        <topology evidence="1">Single-pass type I membrane protein</topology>
    </subcellularLocation>
    <subcellularLocation>
        <location evidence="2">Secreted</location>
        <location evidence="2">Extracellular space</location>
        <location evidence="2">Extracellular matrix</location>
    </subcellularLocation>
</comment>
<keyword evidence="20" id="KW-1185">Reference proteome</keyword>
<keyword evidence="12 17" id="KW-0472">Membrane</keyword>
<feature type="region of interest" description="Disordered" evidence="16">
    <location>
        <begin position="16"/>
        <end position="42"/>
    </location>
</feature>
<dbReference type="GO" id="GO:0007339">
    <property type="term" value="P:binding of sperm to zona pellucida"/>
    <property type="evidence" value="ECO:0007669"/>
    <property type="project" value="TreeGrafter"/>
</dbReference>
<feature type="region of interest" description="Disordered" evidence="16">
    <location>
        <begin position="524"/>
        <end position="555"/>
    </location>
</feature>
<dbReference type="PROSITE" id="PS51034">
    <property type="entry name" value="ZP_2"/>
    <property type="match status" value="1"/>
</dbReference>
<evidence type="ECO:0000259" key="18">
    <source>
        <dbReference type="PROSITE" id="PS51034"/>
    </source>
</evidence>
<evidence type="ECO:0000256" key="2">
    <source>
        <dbReference type="ARBA" id="ARBA00004498"/>
    </source>
</evidence>
<keyword evidence="5" id="KW-1003">Cell membrane</keyword>
<keyword evidence="11 17" id="KW-1133">Transmembrane helix</keyword>
<evidence type="ECO:0000256" key="4">
    <source>
        <dbReference type="ARBA" id="ARBA00017980"/>
    </source>
</evidence>
<dbReference type="InterPro" id="IPR055356">
    <property type="entry name" value="ZP-N"/>
</dbReference>
<feature type="compositionally biased region" description="Polar residues" evidence="16">
    <location>
        <begin position="32"/>
        <end position="42"/>
    </location>
</feature>
<feature type="compositionally biased region" description="Pro residues" evidence="16">
    <location>
        <begin position="529"/>
        <end position="542"/>
    </location>
</feature>
<proteinExistence type="inferred from homology"/>
<evidence type="ECO:0000256" key="9">
    <source>
        <dbReference type="ARBA" id="ARBA00022692"/>
    </source>
</evidence>
<feature type="transmembrane region" description="Helical" evidence="17">
    <location>
        <begin position="562"/>
        <end position="584"/>
    </location>
</feature>
<evidence type="ECO:0000256" key="6">
    <source>
        <dbReference type="ARBA" id="ARBA00022525"/>
    </source>
</evidence>
<evidence type="ECO:0000256" key="13">
    <source>
        <dbReference type="ARBA" id="ARBA00023157"/>
    </source>
</evidence>
<dbReference type="AlphaFoldDB" id="A0A8B9DRU2"/>
<evidence type="ECO:0000313" key="19">
    <source>
        <dbReference type="Ensembl" id="ENSACDP00005010592.1"/>
    </source>
</evidence>
<name>A0A8B9DRU2_ANSCY</name>
<dbReference type="GO" id="GO:2000344">
    <property type="term" value="P:positive regulation of acrosome reaction"/>
    <property type="evidence" value="ECO:0007669"/>
    <property type="project" value="TreeGrafter"/>
</dbReference>
<dbReference type="InterPro" id="IPR055355">
    <property type="entry name" value="ZP-C"/>
</dbReference>
<reference evidence="19" key="2">
    <citation type="submission" date="2025-09" db="UniProtKB">
        <authorList>
            <consortium name="Ensembl"/>
        </authorList>
    </citation>
    <scope>IDENTIFICATION</scope>
</reference>